<dbReference type="SUPFAM" id="SSF51182">
    <property type="entry name" value="RmlC-like cupins"/>
    <property type="match status" value="1"/>
</dbReference>
<dbReference type="OrthoDB" id="506156at2"/>
<evidence type="ECO:0000256" key="4">
    <source>
        <dbReference type="ARBA" id="ARBA00023125"/>
    </source>
</evidence>
<dbReference type="InterPro" id="IPR009057">
    <property type="entry name" value="Homeodomain-like_sf"/>
</dbReference>
<dbReference type="GO" id="GO:0043565">
    <property type="term" value="F:sequence-specific DNA binding"/>
    <property type="evidence" value="ECO:0007669"/>
    <property type="project" value="InterPro"/>
</dbReference>
<evidence type="ECO:0000256" key="2">
    <source>
        <dbReference type="ARBA" id="ARBA00022801"/>
    </source>
</evidence>
<dbReference type="InterPro" id="IPR018062">
    <property type="entry name" value="HTH_AraC-typ_CS"/>
</dbReference>
<protein>
    <recommendedName>
        <fullName evidence="7">HTH araC/xylS-type domain-containing protein</fullName>
    </recommendedName>
</protein>
<comment type="caution">
    <text evidence="8">The sequence shown here is derived from an EMBL/GenBank/DDBJ whole genome shotgun (WGS) entry which is preliminary data.</text>
</comment>
<dbReference type="SUPFAM" id="SSF46689">
    <property type="entry name" value="Homeodomain-like"/>
    <property type="match status" value="2"/>
</dbReference>
<evidence type="ECO:0000313" key="8">
    <source>
        <dbReference type="EMBL" id="EOH95762.1"/>
    </source>
</evidence>
<dbReference type="Gene3D" id="2.60.120.10">
    <property type="entry name" value="Jelly Rolls"/>
    <property type="match status" value="1"/>
</dbReference>
<evidence type="ECO:0000313" key="11">
    <source>
        <dbReference type="Proteomes" id="UP000014157"/>
    </source>
</evidence>
<dbReference type="Pfam" id="PF14525">
    <property type="entry name" value="AraC_binding_2"/>
    <property type="match status" value="1"/>
</dbReference>
<dbReference type="InterPro" id="IPR049166">
    <property type="entry name" value="GH39_cat"/>
</dbReference>
<sequence>MDESKQFPFHLSLMKVSYAPPQISDYFTLFLMLSGSVVVTMGEKEYQLTADDLLVINPRQQFQVKSTEKNLLLLLRISRTPITAHFKENWLPYIECSTAGGTKVAEAEKIQQLRESLVHLMAAYFKQSGESELEIYQLFFTVLTQLVKGFKKEVVPLPQVPTEIADERLNRLLEQIQKEYDQPISLEELAESSGISYYHLSRSFKKQVGVTFTEYLNQIRLMHAAEALVLTSQSVIRVALNNGFSNAKNFHQVFKKHYGVTPANYRKKYSLTHDQEKQPTESADYQEITGAAALQELAKYLVENDIEDENAAIEQRLQLVLPKETRPEYHSSKKIIKIGPAGEGLANGVQRELCILQNELAFDLVQFEGFCEETNFEDDVMLVSEYILNNQWFDFLVKIQLKPMIQLYLPEKYTTTEEVQLWCDKQLKIIRHFLNRYGRDEVNQWYIQWSLPKISGIWNEGSRFGYRYLYRKLKQLVPALKFGLMSLRSLDEKEYQQYQLFIIEQAEQYCLPDFISFHADPYATTLIKDEHAIRFKKYQQAILTRVKSVITTSRNELGAIPPSWQPELFLTDWNTLVGEGNTFSGTFFRSALILESIVELSKEVTGIAYWLNIKVKERQTHMREDSSLSVFLYEELRRPLFFSLRFLDHLKGELVASGDGYLLTKNQGQYQLLLYNSSYLDPLYSVDTFQVQYQTKKVRIHLSELPAGNYLIREYVLDKDHGGIYNDWIRVGGQVELDYELQKYLEQKILPRFELKKERIDSFGYEMEATLTLNACQLYLFQPLY</sequence>
<dbReference type="Pfam" id="PF01229">
    <property type="entry name" value="Glyco_hydro_39"/>
    <property type="match status" value="1"/>
</dbReference>
<dbReference type="GO" id="GO:0003700">
    <property type="term" value="F:DNA-binding transcription factor activity"/>
    <property type="evidence" value="ECO:0007669"/>
    <property type="project" value="InterPro"/>
</dbReference>
<dbReference type="PATRIC" id="fig|1158609.3.peg.3111"/>
<keyword evidence="11" id="KW-1185">Reference proteome</keyword>
<dbReference type="Gene3D" id="1.10.10.60">
    <property type="entry name" value="Homeodomain-like"/>
    <property type="match status" value="2"/>
</dbReference>
<dbReference type="EMBL" id="ASWB01000003">
    <property type="protein sequence ID" value="EOT66249.1"/>
    <property type="molecule type" value="Genomic_DNA"/>
</dbReference>
<dbReference type="Gene3D" id="3.20.20.80">
    <property type="entry name" value="Glycosidases"/>
    <property type="match status" value="1"/>
</dbReference>
<evidence type="ECO:0000313" key="9">
    <source>
        <dbReference type="EMBL" id="EOT66249.1"/>
    </source>
</evidence>
<dbReference type="EMBL" id="AJAS01000026">
    <property type="protein sequence ID" value="EOH95762.1"/>
    <property type="molecule type" value="Genomic_DNA"/>
</dbReference>
<dbReference type="eggNOG" id="COG4977">
    <property type="taxonomic scope" value="Bacteria"/>
</dbReference>
<dbReference type="Pfam" id="PF12833">
    <property type="entry name" value="HTH_18"/>
    <property type="match status" value="1"/>
</dbReference>
<dbReference type="Proteomes" id="UP000014157">
    <property type="component" value="Unassembled WGS sequence"/>
</dbReference>
<dbReference type="SUPFAM" id="SSF51445">
    <property type="entry name" value="(Trans)glycosidases"/>
    <property type="match status" value="1"/>
</dbReference>
<dbReference type="eggNOG" id="COG3664">
    <property type="taxonomic scope" value="Bacteria"/>
</dbReference>
<dbReference type="InterPro" id="IPR017853">
    <property type="entry name" value="GH"/>
</dbReference>
<proteinExistence type="inferred from homology"/>
<name>R2QGT7_9ENTE</name>
<dbReference type="InterPro" id="IPR020449">
    <property type="entry name" value="Tscrpt_reg_AraC-type_HTH"/>
</dbReference>
<keyword evidence="3" id="KW-0805">Transcription regulation</keyword>
<dbReference type="PROSITE" id="PS00041">
    <property type="entry name" value="HTH_ARAC_FAMILY_1"/>
    <property type="match status" value="1"/>
</dbReference>
<evidence type="ECO:0000256" key="6">
    <source>
        <dbReference type="ARBA" id="ARBA00023295"/>
    </source>
</evidence>
<dbReference type="PANTHER" id="PTHR43280:SF2">
    <property type="entry name" value="HTH-TYPE TRANSCRIPTIONAL REGULATOR EXSA"/>
    <property type="match status" value="1"/>
</dbReference>
<dbReference type="HOGENOM" id="CLU_017624_1_0_9"/>
<dbReference type="InterPro" id="IPR014710">
    <property type="entry name" value="RmlC-like_jellyroll"/>
</dbReference>
<evidence type="ECO:0000256" key="3">
    <source>
        <dbReference type="ARBA" id="ARBA00023015"/>
    </source>
</evidence>
<dbReference type="PRINTS" id="PR00032">
    <property type="entry name" value="HTHARAC"/>
</dbReference>
<dbReference type="GO" id="GO:0016798">
    <property type="term" value="F:hydrolase activity, acting on glycosyl bonds"/>
    <property type="evidence" value="ECO:0007669"/>
    <property type="project" value="UniProtKB-KW"/>
</dbReference>
<gene>
    <name evidence="9" type="ORF">I586_02520</name>
    <name evidence="8" type="ORF">UAY_03188</name>
</gene>
<dbReference type="PROSITE" id="PS01124">
    <property type="entry name" value="HTH_ARAC_FAMILY_2"/>
    <property type="match status" value="1"/>
</dbReference>
<reference evidence="8 10" key="1">
    <citation type="submission" date="2013-02" db="EMBL/GenBank/DDBJ databases">
        <title>The Genome Sequence of Enterococcus moraviensis BAA-383.</title>
        <authorList>
            <consortium name="The Broad Institute Genome Sequencing Platform"/>
            <consortium name="The Broad Institute Genome Sequencing Center for Infectious Disease"/>
            <person name="Earl A.M."/>
            <person name="Gilmore M.S."/>
            <person name="Lebreton F."/>
            <person name="Walker B."/>
            <person name="Young S.K."/>
            <person name="Zeng Q."/>
            <person name="Gargeya S."/>
            <person name="Fitzgerald M."/>
            <person name="Haas B."/>
            <person name="Abouelleil A."/>
            <person name="Alvarado L."/>
            <person name="Arachchi H.M."/>
            <person name="Berlin A.M."/>
            <person name="Chapman S.B."/>
            <person name="Dewar J."/>
            <person name="Goldberg J."/>
            <person name="Griggs A."/>
            <person name="Gujja S."/>
            <person name="Hansen M."/>
            <person name="Howarth C."/>
            <person name="Imamovic A."/>
            <person name="Larimer J."/>
            <person name="McCowan C."/>
            <person name="Murphy C."/>
            <person name="Neiman D."/>
            <person name="Pearson M."/>
            <person name="Priest M."/>
            <person name="Roberts A."/>
            <person name="Saif S."/>
            <person name="Shea T."/>
            <person name="Sisk P."/>
            <person name="Sykes S."/>
            <person name="Wortman J."/>
            <person name="Nusbaum C."/>
            <person name="Birren B."/>
        </authorList>
    </citation>
    <scope>NUCLEOTIDE SEQUENCE [LARGE SCALE GENOMIC DNA]</scope>
    <source>
        <strain evidence="8 10">ATCC BAA-383</strain>
    </source>
</reference>
<evidence type="ECO:0000256" key="1">
    <source>
        <dbReference type="ARBA" id="ARBA00008875"/>
    </source>
</evidence>
<evidence type="ECO:0000259" key="7">
    <source>
        <dbReference type="PROSITE" id="PS01124"/>
    </source>
</evidence>
<dbReference type="SMART" id="SM00342">
    <property type="entry name" value="HTH_ARAC"/>
    <property type="match status" value="1"/>
</dbReference>
<organism evidence="8 10">
    <name type="scientific">Enterococcus moraviensis ATCC BAA-383</name>
    <dbReference type="NCBI Taxonomy" id="1158609"/>
    <lineage>
        <taxon>Bacteria</taxon>
        <taxon>Bacillati</taxon>
        <taxon>Bacillota</taxon>
        <taxon>Bacilli</taxon>
        <taxon>Lactobacillales</taxon>
        <taxon>Enterococcaceae</taxon>
        <taxon>Enterococcus</taxon>
    </lineage>
</organism>
<dbReference type="Proteomes" id="UP000013781">
    <property type="component" value="Unassembled WGS sequence"/>
</dbReference>
<dbReference type="InterPro" id="IPR011051">
    <property type="entry name" value="RmlC_Cupin_sf"/>
</dbReference>
<keyword evidence="2" id="KW-0378">Hydrolase</keyword>
<reference evidence="9 11" key="2">
    <citation type="submission" date="2013-03" db="EMBL/GenBank/DDBJ databases">
        <title>The Genome Sequence of Enterococcus moraviensis BAA-383 (PacBio/Illumina hybrid assembly).</title>
        <authorList>
            <consortium name="The Broad Institute Genomics Platform"/>
            <consortium name="The Broad Institute Genome Sequencing Center for Infectious Disease"/>
            <person name="Earl A."/>
            <person name="Russ C."/>
            <person name="Gilmore M."/>
            <person name="Surin D."/>
            <person name="Walker B."/>
            <person name="Young S."/>
            <person name="Zeng Q."/>
            <person name="Gargeya S."/>
            <person name="Fitzgerald M."/>
            <person name="Haas B."/>
            <person name="Abouelleil A."/>
            <person name="Allen A.W."/>
            <person name="Alvarado L."/>
            <person name="Arachchi H.M."/>
            <person name="Berlin A.M."/>
            <person name="Chapman S.B."/>
            <person name="Gainer-Dewar J."/>
            <person name="Goldberg J."/>
            <person name="Griggs A."/>
            <person name="Gujja S."/>
            <person name="Hansen M."/>
            <person name="Howarth C."/>
            <person name="Imamovic A."/>
            <person name="Ireland A."/>
            <person name="Larimer J."/>
            <person name="McCowan C."/>
            <person name="Murphy C."/>
            <person name="Pearson M."/>
            <person name="Poon T.W."/>
            <person name="Priest M."/>
            <person name="Roberts A."/>
            <person name="Saif S."/>
            <person name="Shea T."/>
            <person name="Sisk P."/>
            <person name="Sykes S."/>
            <person name="Wortman J."/>
            <person name="Nusbaum C."/>
            <person name="Birren B."/>
        </authorList>
    </citation>
    <scope>NUCLEOTIDE SEQUENCE [LARGE SCALE GENOMIC DNA]</scope>
    <source>
        <strain evidence="9 11">ATCC BAA-383</strain>
    </source>
</reference>
<keyword evidence="4" id="KW-0238">DNA-binding</keyword>
<dbReference type="AlphaFoldDB" id="R2QGT7"/>
<keyword evidence="5" id="KW-0804">Transcription</keyword>
<dbReference type="InterPro" id="IPR035418">
    <property type="entry name" value="AraC-bd_2"/>
</dbReference>
<accession>R2QGT7</accession>
<keyword evidence="6" id="KW-0326">Glycosidase</keyword>
<evidence type="ECO:0000313" key="10">
    <source>
        <dbReference type="Proteomes" id="UP000013781"/>
    </source>
</evidence>
<feature type="domain" description="HTH araC/xylS-type" evidence="7">
    <location>
        <begin position="170"/>
        <end position="268"/>
    </location>
</feature>
<dbReference type="SUPFAM" id="SSF51011">
    <property type="entry name" value="Glycosyl hydrolase domain"/>
    <property type="match status" value="1"/>
</dbReference>
<comment type="similarity">
    <text evidence="1">Belongs to the glycosyl hydrolase 39 family.</text>
</comment>
<dbReference type="PANTHER" id="PTHR43280">
    <property type="entry name" value="ARAC-FAMILY TRANSCRIPTIONAL REGULATOR"/>
    <property type="match status" value="1"/>
</dbReference>
<evidence type="ECO:0000256" key="5">
    <source>
        <dbReference type="ARBA" id="ARBA00023163"/>
    </source>
</evidence>
<dbReference type="STRING" id="155617.RV09_GL002456"/>
<dbReference type="InterPro" id="IPR018060">
    <property type="entry name" value="HTH_AraC"/>
</dbReference>
<dbReference type="RefSeq" id="WP_010766498.1">
    <property type="nucleotide sequence ID" value="NZ_ASWB01000003.1"/>
</dbReference>
<dbReference type="Gene3D" id="2.60.40.1500">
    <property type="entry name" value="Glycosyl hydrolase domain, family 39"/>
    <property type="match status" value="1"/>
</dbReference>